<evidence type="ECO:0000256" key="6">
    <source>
        <dbReference type="ARBA" id="ARBA00022833"/>
    </source>
</evidence>
<keyword evidence="8" id="KW-0804">Transcription</keyword>
<evidence type="ECO:0000256" key="2">
    <source>
        <dbReference type="ARBA" id="ARBA00012483"/>
    </source>
</evidence>
<proteinExistence type="predicted"/>
<reference evidence="11" key="1">
    <citation type="submission" date="2021-01" db="EMBL/GenBank/DDBJ databases">
        <authorList>
            <consortium name="Genoscope - CEA"/>
            <person name="William W."/>
        </authorList>
    </citation>
    <scope>NUCLEOTIDE SEQUENCE</scope>
</reference>
<dbReference type="SMART" id="SM00184">
    <property type="entry name" value="RING"/>
    <property type="match status" value="1"/>
</dbReference>
<dbReference type="GO" id="GO:0000209">
    <property type="term" value="P:protein polyubiquitination"/>
    <property type="evidence" value="ECO:0007669"/>
    <property type="project" value="TreeGrafter"/>
</dbReference>
<evidence type="ECO:0000313" key="12">
    <source>
        <dbReference type="Proteomes" id="UP000692954"/>
    </source>
</evidence>
<evidence type="ECO:0000259" key="10">
    <source>
        <dbReference type="PROSITE" id="PS50089"/>
    </source>
</evidence>
<feature type="domain" description="RING-type" evidence="10">
    <location>
        <begin position="12"/>
        <end position="51"/>
    </location>
</feature>
<keyword evidence="5 9" id="KW-0863">Zinc-finger</keyword>
<name>A0A8S1KI33_9CILI</name>
<gene>
    <name evidence="11" type="ORF">PSON_ATCC_30995.1.T0080027</name>
</gene>
<evidence type="ECO:0000256" key="1">
    <source>
        <dbReference type="ARBA" id="ARBA00000900"/>
    </source>
</evidence>
<dbReference type="PROSITE" id="PS00518">
    <property type="entry name" value="ZF_RING_1"/>
    <property type="match status" value="1"/>
</dbReference>
<dbReference type="EC" id="2.3.2.27" evidence="2"/>
<protein>
    <recommendedName>
        <fullName evidence="2">RING-type E3 ubiquitin transferase</fullName>
        <ecNumber evidence="2">2.3.2.27</ecNumber>
    </recommendedName>
</protein>
<dbReference type="PROSITE" id="PS50089">
    <property type="entry name" value="ZF_RING_2"/>
    <property type="match status" value="1"/>
</dbReference>
<dbReference type="OrthoDB" id="21204at2759"/>
<keyword evidence="6" id="KW-0862">Zinc</keyword>
<dbReference type="GO" id="GO:0006513">
    <property type="term" value="P:protein monoubiquitination"/>
    <property type="evidence" value="ECO:0007669"/>
    <property type="project" value="TreeGrafter"/>
</dbReference>
<dbReference type="PANTHER" id="PTHR46077:SF1">
    <property type="entry name" value="TOP1 BINDING ARGININE_SERINE RICH PROTEIN, E3 UBIQUITIN LIGASE"/>
    <property type="match status" value="1"/>
</dbReference>
<evidence type="ECO:0000256" key="4">
    <source>
        <dbReference type="ARBA" id="ARBA00022723"/>
    </source>
</evidence>
<dbReference type="InterPro" id="IPR017907">
    <property type="entry name" value="Znf_RING_CS"/>
</dbReference>
<dbReference type="GO" id="GO:0061630">
    <property type="term" value="F:ubiquitin protein ligase activity"/>
    <property type="evidence" value="ECO:0007669"/>
    <property type="project" value="UniProtKB-EC"/>
</dbReference>
<dbReference type="Proteomes" id="UP000692954">
    <property type="component" value="Unassembled WGS sequence"/>
</dbReference>
<evidence type="ECO:0000256" key="9">
    <source>
        <dbReference type="PROSITE-ProRule" id="PRU00175"/>
    </source>
</evidence>
<dbReference type="Pfam" id="PF13639">
    <property type="entry name" value="zf-RING_2"/>
    <property type="match status" value="1"/>
</dbReference>
<dbReference type="AlphaFoldDB" id="A0A8S1KI33"/>
<dbReference type="InterPro" id="IPR001841">
    <property type="entry name" value="Znf_RING"/>
</dbReference>
<comment type="catalytic activity">
    <reaction evidence="1">
        <text>S-ubiquitinyl-[E2 ubiquitin-conjugating enzyme]-L-cysteine + [acceptor protein]-L-lysine = [E2 ubiquitin-conjugating enzyme]-L-cysteine + N(6)-ubiquitinyl-[acceptor protein]-L-lysine.</text>
        <dbReference type="EC" id="2.3.2.27"/>
    </reaction>
</comment>
<keyword evidence="3" id="KW-0808">Transferase</keyword>
<dbReference type="PANTHER" id="PTHR46077">
    <property type="entry name" value="E3 UBIQUITIN-PROTEIN LIGASE TOPORS"/>
    <property type="match status" value="1"/>
</dbReference>
<keyword evidence="12" id="KW-1185">Reference proteome</keyword>
<keyword evidence="7" id="KW-0805">Transcription regulation</keyword>
<sequence>MDLKRNKKDKKCVICLNLASNQVFLDQCQHTFCFICIQKWSEKNHSCPQCRTIFQSFYEQKIDPKIDIKIYQASPIINNLEDKRLMALADIDNNYYDLVLQQIDSI</sequence>
<evidence type="ECO:0000313" key="11">
    <source>
        <dbReference type="EMBL" id="CAD8053981.1"/>
    </source>
</evidence>
<keyword evidence="4" id="KW-0479">Metal-binding</keyword>
<evidence type="ECO:0000256" key="5">
    <source>
        <dbReference type="ARBA" id="ARBA00022771"/>
    </source>
</evidence>
<organism evidence="11 12">
    <name type="scientific">Paramecium sonneborni</name>
    <dbReference type="NCBI Taxonomy" id="65129"/>
    <lineage>
        <taxon>Eukaryota</taxon>
        <taxon>Sar</taxon>
        <taxon>Alveolata</taxon>
        <taxon>Ciliophora</taxon>
        <taxon>Intramacronucleata</taxon>
        <taxon>Oligohymenophorea</taxon>
        <taxon>Peniculida</taxon>
        <taxon>Parameciidae</taxon>
        <taxon>Paramecium</taxon>
    </lineage>
</organism>
<dbReference type="GO" id="GO:0008270">
    <property type="term" value="F:zinc ion binding"/>
    <property type="evidence" value="ECO:0007669"/>
    <property type="project" value="UniProtKB-KW"/>
</dbReference>
<dbReference type="EMBL" id="CAJJDN010000008">
    <property type="protein sequence ID" value="CAD8053981.1"/>
    <property type="molecule type" value="Genomic_DNA"/>
</dbReference>
<evidence type="ECO:0000256" key="3">
    <source>
        <dbReference type="ARBA" id="ARBA00022679"/>
    </source>
</evidence>
<evidence type="ECO:0000256" key="8">
    <source>
        <dbReference type="ARBA" id="ARBA00023163"/>
    </source>
</evidence>
<comment type="caution">
    <text evidence="11">The sequence shown here is derived from an EMBL/GenBank/DDBJ whole genome shotgun (WGS) entry which is preliminary data.</text>
</comment>
<accession>A0A8S1KI33</accession>
<evidence type="ECO:0000256" key="7">
    <source>
        <dbReference type="ARBA" id="ARBA00023015"/>
    </source>
</evidence>